<dbReference type="Pfam" id="PF05930">
    <property type="entry name" value="Phage_AlpA"/>
    <property type="match status" value="1"/>
</dbReference>
<name>A0AAP2CQ14_9RHOB</name>
<gene>
    <name evidence="2" type="ORF">IV417_12495</name>
</gene>
<feature type="compositionally biased region" description="Basic and acidic residues" evidence="1">
    <location>
        <begin position="1"/>
        <end position="16"/>
    </location>
</feature>
<keyword evidence="3" id="KW-1185">Reference proteome</keyword>
<reference evidence="2 3" key="1">
    <citation type="journal article" date="2021" name="Arch. Microbiol.">
        <title>Harenicola maris gen. nov., sp. nov. isolated from the Sea of Japan shallow sediments.</title>
        <authorList>
            <person name="Romanenko L.A."/>
            <person name="Kurilenko V.V."/>
            <person name="Chernysheva N.Y."/>
            <person name="Tekutyeva L.A."/>
            <person name="Velansky P.V."/>
            <person name="Svetashev V.I."/>
            <person name="Isaeva M.P."/>
        </authorList>
    </citation>
    <scope>NUCLEOTIDE SEQUENCE [LARGE SCALE GENOMIC DNA]</scope>
    <source>
        <strain evidence="2 3">KMM 3653</strain>
    </source>
</reference>
<dbReference type="RefSeq" id="WP_407648270.1">
    <property type="nucleotide sequence ID" value="NZ_JADQAZ010000002.1"/>
</dbReference>
<feature type="region of interest" description="Disordered" evidence="1">
    <location>
        <begin position="1"/>
        <end position="47"/>
    </location>
</feature>
<sequence>MTRKGPDRKAVSKDLFNETEGAAVAPAAPEKPARKRATAPSGEPAKAGGYLSIKQVMARYGVSRATIWRWASDVSGFPKPIKFSNGCTRWCLEELRAYDGEMRRAAQRLSKAGKGA</sequence>
<dbReference type="Proteomes" id="UP001315686">
    <property type="component" value="Unassembled WGS sequence"/>
</dbReference>
<evidence type="ECO:0000256" key="1">
    <source>
        <dbReference type="SAM" id="MobiDB-lite"/>
    </source>
</evidence>
<feature type="compositionally biased region" description="Low complexity" evidence="1">
    <location>
        <begin position="19"/>
        <end position="30"/>
    </location>
</feature>
<dbReference type="EMBL" id="JADQAZ010000002">
    <property type="protein sequence ID" value="MBT0958209.1"/>
    <property type="molecule type" value="Genomic_DNA"/>
</dbReference>
<dbReference type="SUPFAM" id="SSF46955">
    <property type="entry name" value="Putative DNA-binding domain"/>
    <property type="match status" value="1"/>
</dbReference>
<protein>
    <submittedName>
        <fullName evidence="2">AlpA family phage regulatory protein</fullName>
    </submittedName>
</protein>
<dbReference type="InterPro" id="IPR010260">
    <property type="entry name" value="AlpA"/>
</dbReference>
<evidence type="ECO:0000313" key="3">
    <source>
        <dbReference type="Proteomes" id="UP001315686"/>
    </source>
</evidence>
<organism evidence="2 3">
    <name type="scientific">Harenicola maris</name>
    <dbReference type="NCBI Taxonomy" id="2841044"/>
    <lineage>
        <taxon>Bacteria</taxon>
        <taxon>Pseudomonadati</taxon>
        <taxon>Pseudomonadota</taxon>
        <taxon>Alphaproteobacteria</taxon>
        <taxon>Rhodobacterales</taxon>
        <taxon>Paracoccaceae</taxon>
        <taxon>Harenicola</taxon>
    </lineage>
</organism>
<accession>A0AAP2CQ14</accession>
<dbReference type="AlphaFoldDB" id="A0AAP2CQ14"/>
<dbReference type="Gene3D" id="1.10.238.160">
    <property type="match status" value="1"/>
</dbReference>
<comment type="caution">
    <text evidence="2">The sequence shown here is derived from an EMBL/GenBank/DDBJ whole genome shotgun (WGS) entry which is preliminary data.</text>
</comment>
<evidence type="ECO:0000313" key="2">
    <source>
        <dbReference type="EMBL" id="MBT0958209.1"/>
    </source>
</evidence>
<dbReference type="InterPro" id="IPR009061">
    <property type="entry name" value="DNA-bd_dom_put_sf"/>
</dbReference>
<proteinExistence type="predicted"/>